<sequence length="309" mass="33413">MGWCSNSLTGGTSPLVNEMASTRSGSSISETSIISDNESFGLEGLAIDDTKTFPDAPLPVEGSPDSRRLLPRSAKRIVRKPVPYASVEREEAPVKLAESSTRAAAQDDPTCNEAVTERDVVEPYPVFRDSWSVSRPRYSAESRNSSLATSGTPALSDGASSRNSSFSSTTSDQSEPRHSSASSTASINGARRPSKRLSGSFNTPNGISIVASPNRLPGRSSNRRLSKSYDVEAFQLPHLPTLFPESPSPFSLADLAEPAANTSMLSPRSLIDIDYEVDPFTISVTPTRRKRVDSNTVRISCYDRVFYTH</sequence>
<proteinExistence type="predicted"/>
<evidence type="ECO:0000313" key="3">
    <source>
        <dbReference type="Proteomes" id="UP000198372"/>
    </source>
</evidence>
<evidence type="ECO:0000256" key="1">
    <source>
        <dbReference type="SAM" id="MobiDB-lite"/>
    </source>
</evidence>
<dbReference type="OrthoDB" id="2537701at2759"/>
<feature type="compositionally biased region" description="Polar residues" evidence="1">
    <location>
        <begin position="197"/>
        <end position="206"/>
    </location>
</feature>
<dbReference type="Proteomes" id="UP000198372">
    <property type="component" value="Unassembled WGS sequence"/>
</dbReference>
<feature type="region of interest" description="Disordered" evidence="1">
    <location>
        <begin position="138"/>
        <end position="222"/>
    </location>
</feature>
<name>A0A238FFH1_9BASI</name>
<gene>
    <name evidence="2" type="ORF">BQ2448_4639</name>
</gene>
<feature type="compositionally biased region" description="Low complexity" evidence="1">
    <location>
        <begin position="21"/>
        <end position="32"/>
    </location>
</feature>
<feature type="compositionally biased region" description="Polar residues" evidence="1">
    <location>
        <begin position="1"/>
        <end position="15"/>
    </location>
</feature>
<protein>
    <submittedName>
        <fullName evidence="2">BQ2448_4639 protein</fullName>
    </submittedName>
</protein>
<dbReference type="AlphaFoldDB" id="A0A238FFH1"/>
<keyword evidence="3" id="KW-1185">Reference proteome</keyword>
<organism evidence="2 3">
    <name type="scientific">Microbotryum intermedium</name>
    <dbReference type="NCBI Taxonomy" id="269621"/>
    <lineage>
        <taxon>Eukaryota</taxon>
        <taxon>Fungi</taxon>
        <taxon>Dikarya</taxon>
        <taxon>Basidiomycota</taxon>
        <taxon>Pucciniomycotina</taxon>
        <taxon>Microbotryomycetes</taxon>
        <taxon>Microbotryales</taxon>
        <taxon>Microbotryaceae</taxon>
        <taxon>Microbotryum</taxon>
    </lineage>
</organism>
<reference evidence="3" key="1">
    <citation type="submission" date="2016-09" db="EMBL/GenBank/DDBJ databases">
        <authorList>
            <person name="Jeantristanb JTB J.-T."/>
            <person name="Ricardo R."/>
        </authorList>
    </citation>
    <scope>NUCLEOTIDE SEQUENCE [LARGE SCALE GENOMIC DNA]</scope>
</reference>
<accession>A0A238FFH1</accession>
<feature type="region of interest" description="Disordered" evidence="1">
    <location>
        <begin position="1"/>
        <end position="32"/>
    </location>
</feature>
<feature type="region of interest" description="Disordered" evidence="1">
    <location>
        <begin position="87"/>
        <end position="119"/>
    </location>
</feature>
<dbReference type="EMBL" id="FMSP01000008">
    <property type="protein sequence ID" value="SCV71945.1"/>
    <property type="molecule type" value="Genomic_DNA"/>
</dbReference>
<feature type="compositionally biased region" description="Polar residues" evidence="1">
    <location>
        <begin position="141"/>
        <end position="153"/>
    </location>
</feature>
<evidence type="ECO:0000313" key="2">
    <source>
        <dbReference type="EMBL" id="SCV71945.1"/>
    </source>
</evidence>
<feature type="compositionally biased region" description="Low complexity" evidence="1">
    <location>
        <begin position="156"/>
        <end position="173"/>
    </location>
</feature>